<dbReference type="RefSeq" id="WP_163249229.1">
    <property type="nucleotide sequence ID" value="NZ_SXDP01000005.1"/>
</dbReference>
<feature type="transmembrane region" description="Helical" evidence="1">
    <location>
        <begin position="136"/>
        <end position="156"/>
    </location>
</feature>
<name>A0A6M0RC17_9CLOT</name>
<keyword evidence="1" id="KW-0812">Transmembrane</keyword>
<organism evidence="2 3">
    <name type="scientific">Clostridium niameyense</name>
    <dbReference type="NCBI Taxonomy" id="1622073"/>
    <lineage>
        <taxon>Bacteria</taxon>
        <taxon>Bacillati</taxon>
        <taxon>Bacillota</taxon>
        <taxon>Clostridia</taxon>
        <taxon>Eubacteriales</taxon>
        <taxon>Clostridiaceae</taxon>
        <taxon>Clostridium</taxon>
    </lineage>
</organism>
<feature type="transmembrane region" description="Helical" evidence="1">
    <location>
        <begin position="46"/>
        <end position="69"/>
    </location>
</feature>
<evidence type="ECO:0000256" key="1">
    <source>
        <dbReference type="SAM" id="Phobius"/>
    </source>
</evidence>
<sequence>MSRLLKISWFNVKNIINSKKFLLGVSLAFVYSLLWILLVHPSKYTLLGYSFEIGRFLYVIILYSTVSMLRDDIKSNSSKTVFSGIFSRVEIMLSKGIGLLILGVLFFLIVEINNLLAAFILYKNIGISGFLNFDHLQLFIVYVVITFCMGSIMLFIISIKFNDKKSILFYILMFSMINFYTSAIVMLVHRKPEFAEKFSLYMKTPFYSSMELTQGYFNKNSLIINIVWALIFFIASIIIMNRREIK</sequence>
<feature type="transmembrane region" description="Helical" evidence="1">
    <location>
        <begin position="97"/>
        <end position="121"/>
    </location>
</feature>
<gene>
    <name evidence="2" type="ORF">FDF74_07890</name>
</gene>
<reference evidence="2 3" key="1">
    <citation type="submission" date="2019-04" db="EMBL/GenBank/DDBJ databases">
        <title>Genome sequencing of Clostridium botulinum Groups I-IV and Clostridium butyricum.</title>
        <authorList>
            <person name="Brunt J."/>
            <person name="Van Vliet A.H.M."/>
            <person name="Stringer S.C."/>
            <person name="Carter A.T."/>
            <person name="Peck M.W."/>
        </authorList>
    </citation>
    <scope>NUCLEOTIDE SEQUENCE [LARGE SCALE GENOMIC DNA]</scope>
    <source>
        <strain evidence="2 3">IFR 18/094</strain>
    </source>
</reference>
<accession>A0A6M0RC17</accession>
<evidence type="ECO:0000313" key="2">
    <source>
        <dbReference type="EMBL" id="NEZ47129.1"/>
    </source>
</evidence>
<keyword evidence="1" id="KW-0472">Membrane</keyword>
<dbReference type="AlphaFoldDB" id="A0A6M0RC17"/>
<dbReference type="Proteomes" id="UP000473885">
    <property type="component" value="Unassembled WGS sequence"/>
</dbReference>
<feature type="transmembrane region" description="Helical" evidence="1">
    <location>
        <begin position="168"/>
        <end position="188"/>
    </location>
</feature>
<comment type="caution">
    <text evidence="2">The sequence shown here is derived from an EMBL/GenBank/DDBJ whole genome shotgun (WGS) entry which is preliminary data.</text>
</comment>
<feature type="transmembrane region" description="Helical" evidence="1">
    <location>
        <begin position="21"/>
        <end position="40"/>
    </location>
</feature>
<keyword evidence="1" id="KW-1133">Transmembrane helix</keyword>
<dbReference type="EMBL" id="SXDP01000005">
    <property type="protein sequence ID" value="NEZ47129.1"/>
    <property type="molecule type" value="Genomic_DNA"/>
</dbReference>
<keyword evidence="3" id="KW-1185">Reference proteome</keyword>
<proteinExistence type="predicted"/>
<evidence type="ECO:0000313" key="3">
    <source>
        <dbReference type="Proteomes" id="UP000473885"/>
    </source>
</evidence>
<feature type="transmembrane region" description="Helical" evidence="1">
    <location>
        <begin position="222"/>
        <end position="240"/>
    </location>
</feature>
<protein>
    <submittedName>
        <fullName evidence="2">Uncharacterized protein</fullName>
    </submittedName>
</protein>